<name>A0ABN1BA11_9ACTN</name>
<gene>
    <name evidence="2" type="ORF">GCM10009544_62060</name>
</gene>
<comment type="caution">
    <text evidence="2">The sequence shown here is derived from an EMBL/GenBank/DDBJ whole genome shotgun (WGS) entry which is preliminary data.</text>
</comment>
<dbReference type="InterPro" id="IPR036866">
    <property type="entry name" value="RibonucZ/Hydroxyglut_hydro"/>
</dbReference>
<evidence type="ECO:0000313" key="3">
    <source>
        <dbReference type="Proteomes" id="UP001499895"/>
    </source>
</evidence>
<organism evidence="2 3">
    <name type="scientific">Streptomyces stramineus</name>
    <dbReference type="NCBI Taxonomy" id="173861"/>
    <lineage>
        <taxon>Bacteria</taxon>
        <taxon>Bacillati</taxon>
        <taxon>Actinomycetota</taxon>
        <taxon>Actinomycetes</taxon>
        <taxon>Kitasatosporales</taxon>
        <taxon>Streptomycetaceae</taxon>
        <taxon>Streptomyces</taxon>
    </lineage>
</organism>
<dbReference type="InterPro" id="IPR045761">
    <property type="entry name" value="ODP_dom"/>
</dbReference>
<accession>A0ABN1BA11</accession>
<dbReference type="SUPFAM" id="SSF56281">
    <property type="entry name" value="Metallo-hydrolase/oxidoreductase"/>
    <property type="match status" value="1"/>
</dbReference>
<keyword evidence="3" id="KW-1185">Reference proteome</keyword>
<proteinExistence type="predicted"/>
<sequence>METTVTEIAPDIYRLSTYIGEADFLFNQFLIDAEEPLLFHCGLRALFPLVSDAVARVTPVERLRWITFGHVEADECGSMNSWLAAAPRAEVAHGAMGCLVSVADLADRPPHPLNDGDVLDLGGKRVRRLETPHVPHGWDAGLMYEETTGTLLCGDLFTAIGNAPALTEREIVGPALAAEDVFKASCLTADTAPAMRRLAGLAPATLGLMHGPAYAGDCGGALRDLAAAYEERFARSLRA</sequence>
<protein>
    <recommendedName>
        <fullName evidence="1">ODP domain-containing protein</fullName>
    </recommendedName>
</protein>
<dbReference type="Gene3D" id="3.60.15.10">
    <property type="entry name" value="Ribonuclease Z/Hydroxyacylglutathione hydrolase-like"/>
    <property type="match status" value="1"/>
</dbReference>
<evidence type="ECO:0000259" key="1">
    <source>
        <dbReference type="Pfam" id="PF19583"/>
    </source>
</evidence>
<dbReference type="Proteomes" id="UP001499895">
    <property type="component" value="Unassembled WGS sequence"/>
</dbReference>
<reference evidence="2 3" key="1">
    <citation type="journal article" date="2019" name="Int. J. Syst. Evol. Microbiol.">
        <title>The Global Catalogue of Microorganisms (GCM) 10K type strain sequencing project: providing services to taxonomists for standard genome sequencing and annotation.</title>
        <authorList>
            <consortium name="The Broad Institute Genomics Platform"/>
            <consortium name="The Broad Institute Genome Sequencing Center for Infectious Disease"/>
            <person name="Wu L."/>
            <person name="Ma J."/>
        </authorList>
    </citation>
    <scope>NUCLEOTIDE SEQUENCE [LARGE SCALE GENOMIC DNA]</scope>
    <source>
        <strain evidence="2 3">JCM 10649</strain>
    </source>
</reference>
<evidence type="ECO:0000313" key="2">
    <source>
        <dbReference type="EMBL" id="GAA0493252.1"/>
    </source>
</evidence>
<dbReference type="Pfam" id="PF19583">
    <property type="entry name" value="ODP"/>
    <property type="match status" value="1"/>
</dbReference>
<dbReference type="RefSeq" id="WP_344097264.1">
    <property type="nucleotide sequence ID" value="NZ_BAAAHB010000133.1"/>
</dbReference>
<dbReference type="EMBL" id="BAAAHB010000133">
    <property type="protein sequence ID" value="GAA0493252.1"/>
    <property type="molecule type" value="Genomic_DNA"/>
</dbReference>
<feature type="domain" description="ODP" evidence="1">
    <location>
        <begin position="26"/>
        <end position="162"/>
    </location>
</feature>